<evidence type="ECO:0000313" key="3">
    <source>
        <dbReference type="EMBL" id="RMX44718.1"/>
    </source>
</evidence>
<feature type="region of interest" description="Disordered" evidence="1">
    <location>
        <begin position="178"/>
        <end position="210"/>
    </location>
</feature>
<feature type="chain" id="PRO_5018030162" evidence="2">
    <location>
        <begin position="19"/>
        <end position="210"/>
    </location>
</feature>
<dbReference type="AlphaFoldDB" id="A0A3M6TTT8"/>
<gene>
    <name evidence="3" type="ORF">pdam_00012724</name>
</gene>
<name>A0A3M6TTT8_POCDA</name>
<proteinExistence type="predicted"/>
<dbReference type="EMBL" id="RCHS01002960">
    <property type="protein sequence ID" value="RMX44718.1"/>
    <property type="molecule type" value="Genomic_DNA"/>
</dbReference>
<reference evidence="3 4" key="1">
    <citation type="journal article" date="2018" name="Sci. Rep.">
        <title>Comparative analysis of the Pocillopora damicornis genome highlights role of immune system in coral evolution.</title>
        <authorList>
            <person name="Cunning R."/>
            <person name="Bay R.A."/>
            <person name="Gillette P."/>
            <person name="Baker A.C."/>
            <person name="Traylor-Knowles N."/>
        </authorList>
    </citation>
    <scope>NUCLEOTIDE SEQUENCE [LARGE SCALE GENOMIC DNA]</scope>
    <source>
        <strain evidence="3">RSMAS</strain>
        <tissue evidence="3">Whole animal</tissue>
    </source>
</reference>
<evidence type="ECO:0000313" key="4">
    <source>
        <dbReference type="Proteomes" id="UP000275408"/>
    </source>
</evidence>
<accession>A0A3M6TTT8</accession>
<keyword evidence="2" id="KW-0732">Signal</keyword>
<feature type="compositionally biased region" description="Basic residues" evidence="1">
    <location>
        <begin position="184"/>
        <end position="193"/>
    </location>
</feature>
<evidence type="ECO:0000256" key="2">
    <source>
        <dbReference type="SAM" id="SignalP"/>
    </source>
</evidence>
<sequence>MKLLLFLTLCMTLVFVAAEPSFVEDEYLEDAEENDARHHLRRSSGNCHYGCADGLECVKRGDPDFRHPHHYNRGKCIHILNTPKPPSKAILSFPSVLLKRQKRQCIDSGSCRLSEMKPAVLFGFCLVVALVVESFGEENDYRMRKRGLGQPCRKKPPAYLCHHGCRDGLVCKRVGRPTPAGERHPHHRRRFKCVRPPPPTEEPGSGDLYM</sequence>
<evidence type="ECO:0000256" key="1">
    <source>
        <dbReference type="SAM" id="MobiDB-lite"/>
    </source>
</evidence>
<organism evidence="3 4">
    <name type="scientific">Pocillopora damicornis</name>
    <name type="common">Cauliflower coral</name>
    <name type="synonym">Millepora damicornis</name>
    <dbReference type="NCBI Taxonomy" id="46731"/>
    <lineage>
        <taxon>Eukaryota</taxon>
        <taxon>Metazoa</taxon>
        <taxon>Cnidaria</taxon>
        <taxon>Anthozoa</taxon>
        <taxon>Hexacorallia</taxon>
        <taxon>Scleractinia</taxon>
        <taxon>Astrocoeniina</taxon>
        <taxon>Pocilloporidae</taxon>
        <taxon>Pocillopora</taxon>
    </lineage>
</organism>
<feature type="signal peptide" evidence="2">
    <location>
        <begin position="1"/>
        <end position="18"/>
    </location>
</feature>
<protein>
    <submittedName>
        <fullName evidence="3">Uncharacterized protein</fullName>
    </submittedName>
</protein>
<dbReference type="Proteomes" id="UP000275408">
    <property type="component" value="Unassembled WGS sequence"/>
</dbReference>
<dbReference type="OrthoDB" id="5984196at2759"/>
<comment type="caution">
    <text evidence="3">The sequence shown here is derived from an EMBL/GenBank/DDBJ whole genome shotgun (WGS) entry which is preliminary data.</text>
</comment>
<keyword evidence="4" id="KW-1185">Reference proteome</keyword>